<keyword evidence="1" id="KW-0175">Coiled coil</keyword>
<gene>
    <name evidence="3" type="ORF">D9619_010593</name>
</gene>
<feature type="region of interest" description="Disordered" evidence="2">
    <location>
        <begin position="413"/>
        <end position="467"/>
    </location>
</feature>
<evidence type="ECO:0000256" key="1">
    <source>
        <dbReference type="SAM" id="Coils"/>
    </source>
</evidence>
<dbReference type="EMBL" id="JAACJJ010000058">
    <property type="protein sequence ID" value="KAF5310194.1"/>
    <property type="molecule type" value="Genomic_DNA"/>
</dbReference>
<keyword evidence="4" id="KW-1185">Reference proteome</keyword>
<evidence type="ECO:0000313" key="4">
    <source>
        <dbReference type="Proteomes" id="UP000567179"/>
    </source>
</evidence>
<dbReference type="OrthoDB" id="3059749at2759"/>
<accession>A0A8H5ASR9</accession>
<proteinExistence type="predicted"/>
<evidence type="ECO:0000256" key="2">
    <source>
        <dbReference type="SAM" id="MobiDB-lite"/>
    </source>
</evidence>
<feature type="region of interest" description="Disordered" evidence="2">
    <location>
        <begin position="1"/>
        <end position="27"/>
    </location>
</feature>
<evidence type="ECO:0000313" key="3">
    <source>
        <dbReference type="EMBL" id="KAF5310194.1"/>
    </source>
</evidence>
<comment type="caution">
    <text evidence="3">The sequence shown here is derived from an EMBL/GenBank/DDBJ whole genome shotgun (WGS) entry which is preliminary data.</text>
</comment>
<protein>
    <submittedName>
        <fullName evidence="3">Uncharacterized protein</fullName>
    </submittedName>
</protein>
<name>A0A8H5ASR9_9AGAR</name>
<dbReference type="Proteomes" id="UP000567179">
    <property type="component" value="Unassembled WGS sequence"/>
</dbReference>
<dbReference type="AlphaFoldDB" id="A0A8H5ASR9"/>
<organism evidence="3 4">
    <name type="scientific">Psilocybe cf. subviscida</name>
    <dbReference type="NCBI Taxonomy" id="2480587"/>
    <lineage>
        <taxon>Eukaryota</taxon>
        <taxon>Fungi</taxon>
        <taxon>Dikarya</taxon>
        <taxon>Basidiomycota</taxon>
        <taxon>Agaricomycotina</taxon>
        <taxon>Agaricomycetes</taxon>
        <taxon>Agaricomycetidae</taxon>
        <taxon>Agaricales</taxon>
        <taxon>Agaricineae</taxon>
        <taxon>Strophariaceae</taxon>
        <taxon>Psilocybe</taxon>
    </lineage>
</organism>
<sequence length="467" mass="52160">MSFSAGDFTPFPVSTERSESPPPELDEEYPFIGVELTVSGLPRTSFCSATEHLQLILSHLCDEQHEILPELQIHSPQQATALNTDPLDYVYVSLAGPLRTVPRPDILERVRVLIDQQEGPNICRMEGYRIQRSYIPKNSDRIYFLFESEESVRRLIAKPPIINNQSLWAHPARFIQPIFGLEVAINGVGPYPNAQSIIDRYIERKYGEGIGERIVRRSRVEMDGSVYCAVLLNPTITAKFLRDDFDVFKDFGAIPTGKPQYLYLLNCEGIPSVGYSTRNTASASESQNPLLQRQVDALTSEIRTQNSGLMELARVQQRMQEDAQRREERQSESNANMFLYFSSSNLLTDASNNVTNIQTNLNNARQLLLFAPGDGPRQFMENQVTDLSGQLKAAQQERSKRLSEFVSIQARGTLANPGPLSQSSSMVEEAGDQGNRAPKRARVEGSAEAGDMETEDDVRAQSPSPAA</sequence>
<feature type="coiled-coil region" evidence="1">
    <location>
        <begin position="312"/>
        <end position="397"/>
    </location>
</feature>
<reference evidence="3 4" key="1">
    <citation type="journal article" date="2020" name="ISME J.">
        <title>Uncovering the hidden diversity of litter-decomposition mechanisms in mushroom-forming fungi.</title>
        <authorList>
            <person name="Floudas D."/>
            <person name="Bentzer J."/>
            <person name="Ahren D."/>
            <person name="Johansson T."/>
            <person name="Persson P."/>
            <person name="Tunlid A."/>
        </authorList>
    </citation>
    <scope>NUCLEOTIDE SEQUENCE [LARGE SCALE GENOMIC DNA]</scope>
    <source>
        <strain evidence="3 4">CBS 101986</strain>
    </source>
</reference>